<dbReference type="SUPFAM" id="SSF56973">
    <property type="entry name" value="Aerolisin/ETX pore-forming domain"/>
    <property type="match status" value="1"/>
</dbReference>
<dbReference type="AlphaFoldDB" id="A0A4R6JUM9"/>
<keyword evidence="3" id="KW-1185">Reference proteome</keyword>
<dbReference type="RefSeq" id="WP_133872850.1">
    <property type="nucleotide sequence ID" value="NZ_BOMD01000022.1"/>
</dbReference>
<comment type="caution">
    <text evidence="2">The sequence shown here is derived from an EMBL/GenBank/DDBJ whole genome shotgun (WGS) entry which is preliminary data.</text>
</comment>
<sequence>MPNSHGPTRRWAGAAAASMLVSALAVAVTPGAALAATPCPPGTIRGIVGGYAYLYSLVGAVPAFNVSDSRSVTNNLDQPAQATFTSQVSKTFSISVTAGTSASLFGFLTTNLSSTIQRSRTTAIGVSTTAVVPPHGRVVGEYGVEAYLVTYDVQEYRWVGGLNACTPSGPLTRATANAPTTTEGWRLSNG</sequence>
<gene>
    <name evidence="2" type="ORF">C8E87_2008</name>
</gene>
<feature type="chain" id="PRO_5020221320" evidence="1">
    <location>
        <begin position="36"/>
        <end position="190"/>
    </location>
</feature>
<accession>A0A4R6JUM9</accession>
<reference evidence="2 3" key="1">
    <citation type="submission" date="2019-03" db="EMBL/GenBank/DDBJ databases">
        <title>Sequencing the genomes of 1000 actinobacteria strains.</title>
        <authorList>
            <person name="Klenk H.-P."/>
        </authorList>
    </citation>
    <scope>NUCLEOTIDE SEQUENCE [LARGE SCALE GENOMIC DNA]</scope>
    <source>
        <strain evidence="2 3">DSM 43805</strain>
    </source>
</reference>
<evidence type="ECO:0000313" key="3">
    <source>
        <dbReference type="Proteomes" id="UP000294901"/>
    </source>
</evidence>
<dbReference type="Proteomes" id="UP000294901">
    <property type="component" value="Unassembled WGS sequence"/>
</dbReference>
<organism evidence="2 3">
    <name type="scientific">Paractinoplanes brasiliensis</name>
    <dbReference type="NCBI Taxonomy" id="52695"/>
    <lineage>
        <taxon>Bacteria</taxon>
        <taxon>Bacillati</taxon>
        <taxon>Actinomycetota</taxon>
        <taxon>Actinomycetes</taxon>
        <taxon>Micromonosporales</taxon>
        <taxon>Micromonosporaceae</taxon>
        <taxon>Paractinoplanes</taxon>
    </lineage>
</organism>
<feature type="signal peptide" evidence="1">
    <location>
        <begin position="1"/>
        <end position="35"/>
    </location>
</feature>
<protein>
    <submittedName>
        <fullName evidence="2">Uncharacterized protein</fullName>
    </submittedName>
</protein>
<dbReference type="OrthoDB" id="4220191at2"/>
<name>A0A4R6JUM9_9ACTN</name>
<keyword evidence="1" id="KW-0732">Signal</keyword>
<proteinExistence type="predicted"/>
<evidence type="ECO:0000256" key="1">
    <source>
        <dbReference type="SAM" id="SignalP"/>
    </source>
</evidence>
<evidence type="ECO:0000313" key="2">
    <source>
        <dbReference type="EMBL" id="TDO38355.1"/>
    </source>
</evidence>
<dbReference type="EMBL" id="SNWR01000001">
    <property type="protein sequence ID" value="TDO38355.1"/>
    <property type="molecule type" value="Genomic_DNA"/>
</dbReference>